<accession>A0A7J0GDZ0</accession>
<dbReference type="OrthoDB" id="1715569at2759"/>
<evidence type="ECO:0000313" key="3">
    <source>
        <dbReference type="Proteomes" id="UP000585474"/>
    </source>
</evidence>
<feature type="region of interest" description="Disordered" evidence="1">
    <location>
        <begin position="57"/>
        <end position="84"/>
    </location>
</feature>
<feature type="region of interest" description="Disordered" evidence="1">
    <location>
        <begin position="133"/>
        <end position="156"/>
    </location>
</feature>
<dbReference type="AntiFam" id="ANF00038">
    <property type="entry name" value="Overlaps SRP RNA, same strand"/>
</dbReference>
<organism evidence="2 3">
    <name type="scientific">Actinidia rufa</name>
    <dbReference type="NCBI Taxonomy" id="165716"/>
    <lineage>
        <taxon>Eukaryota</taxon>
        <taxon>Viridiplantae</taxon>
        <taxon>Streptophyta</taxon>
        <taxon>Embryophyta</taxon>
        <taxon>Tracheophyta</taxon>
        <taxon>Spermatophyta</taxon>
        <taxon>Magnoliopsida</taxon>
        <taxon>eudicotyledons</taxon>
        <taxon>Gunneridae</taxon>
        <taxon>Pentapetalae</taxon>
        <taxon>asterids</taxon>
        <taxon>Ericales</taxon>
        <taxon>Actinidiaceae</taxon>
        <taxon>Actinidia</taxon>
    </lineage>
</organism>
<gene>
    <name evidence="2" type="ORF">Acr_20g0008450</name>
</gene>
<protein>
    <submittedName>
        <fullName evidence="2">Uncharacterized protein</fullName>
    </submittedName>
</protein>
<comment type="caution">
    <text evidence="2">The sequence shown here is derived from an EMBL/GenBank/DDBJ whole genome shotgun (WGS) entry which is preliminary data.</text>
</comment>
<dbReference type="Proteomes" id="UP000585474">
    <property type="component" value="Unassembled WGS sequence"/>
</dbReference>
<reference evidence="2 3" key="1">
    <citation type="submission" date="2019-07" db="EMBL/GenBank/DDBJ databases">
        <title>De Novo Assembly of kiwifruit Actinidia rufa.</title>
        <authorList>
            <person name="Sugita-Konishi S."/>
            <person name="Sato K."/>
            <person name="Mori E."/>
            <person name="Abe Y."/>
            <person name="Kisaki G."/>
            <person name="Hamano K."/>
            <person name="Suezawa K."/>
            <person name="Otani M."/>
            <person name="Fukuda T."/>
            <person name="Manabe T."/>
            <person name="Gomi K."/>
            <person name="Tabuchi M."/>
            <person name="Akimitsu K."/>
            <person name="Kataoka I."/>
        </authorList>
    </citation>
    <scope>NUCLEOTIDE SEQUENCE [LARGE SCALE GENOMIC DNA]</scope>
    <source>
        <strain evidence="3">cv. Fuchu</strain>
    </source>
</reference>
<evidence type="ECO:0000256" key="1">
    <source>
        <dbReference type="SAM" id="MobiDB-lite"/>
    </source>
</evidence>
<keyword evidence="3" id="KW-1185">Reference proteome</keyword>
<sequence length="156" mass="16302">MPSWVTPACDSSEGITVAGQRFGPFRQAQWDASAGVPGPSWELGCVSRAKAWATRSLERRAQREAGFTEQRQPPSLNSGRITGRCTPGPALPALVSCKAVGRGHVGARGGGPRGAPALANEKIFNVVQFGARSGGEEDSTQVNLSTSLDLSHKSSS</sequence>
<dbReference type="EMBL" id="BJWL01000020">
    <property type="protein sequence ID" value="GFZ09037.1"/>
    <property type="molecule type" value="Genomic_DNA"/>
</dbReference>
<dbReference type="AlphaFoldDB" id="A0A7J0GDZ0"/>
<name>A0A7J0GDZ0_9ERIC</name>
<feature type="compositionally biased region" description="Low complexity" evidence="1">
    <location>
        <begin position="144"/>
        <end position="156"/>
    </location>
</feature>
<evidence type="ECO:0000313" key="2">
    <source>
        <dbReference type="EMBL" id="GFZ09037.1"/>
    </source>
</evidence>
<feature type="compositionally biased region" description="Polar residues" evidence="1">
    <location>
        <begin position="69"/>
        <end position="80"/>
    </location>
</feature>
<proteinExistence type="predicted"/>